<dbReference type="InterPro" id="IPR001841">
    <property type="entry name" value="Znf_RING"/>
</dbReference>
<evidence type="ECO:0000256" key="1">
    <source>
        <dbReference type="ARBA" id="ARBA00000900"/>
    </source>
</evidence>
<dbReference type="EC" id="2.3.2.27" evidence="3"/>
<dbReference type="Pfam" id="PF13639">
    <property type="entry name" value="zf-RING_2"/>
    <property type="match status" value="1"/>
</dbReference>
<dbReference type="AlphaFoldDB" id="A0A922IVI4"/>
<evidence type="ECO:0000256" key="10">
    <source>
        <dbReference type="ARBA" id="ARBA00023136"/>
    </source>
</evidence>
<evidence type="ECO:0000256" key="3">
    <source>
        <dbReference type="ARBA" id="ARBA00012483"/>
    </source>
</evidence>
<feature type="compositionally biased region" description="Polar residues" evidence="13">
    <location>
        <begin position="209"/>
        <end position="219"/>
    </location>
</feature>
<evidence type="ECO:0000313" key="16">
    <source>
        <dbReference type="EMBL" id="KAG6684650.1"/>
    </source>
</evidence>
<dbReference type="GO" id="GO:0016020">
    <property type="term" value="C:membrane"/>
    <property type="evidence" value="ECO:0007669"/>
    <property type="project" value="UniProtKB-SubCell"/>
</dbReference>
<organism evidence="16 17">
    <name type="scientific">Carya illinoinensis</name>
    <name type="common">Pecan</name>
    <dbReference type="NCBI Taxonomy" id="32201"/>
    <lineage>
        <taxon>Eukaryota</taxon>
        <taxon>Viridiplantae</taxon>
        <taxon>Streptophyta</taxon>
        <taxon>Embryophyta</taxon>
        <taxon>Tracheophyta</taxon>
        <taxon>Spermatophyta</taxon>
        <taxon>Magnoliopsida</taxon>
        <taxon>eudicotyledons</taxon>
        <taxon>Gunneridae</taxon>
        <taxon>Pentapetalae</taxon>
        <taxon>rosids</taxon>
        <taxon>fabids</taxon>
        <taxon>Fagales</taxon>
        <taxon>Juglandaceae</taxon>
        <taxon>Carya</taxon>
    </lineage>
</organism>
<evidence type="ECO:0000259" key="15">
    <source>
        <dbReference type="PROSITE" id="PS50089"/>
    </source>
</evidence>
<evidence type="ECO:0000256" key="4">
    <source>
        <dbReference type="ARBA" id="ARBA00022679"/>
    </source>
</evidence>
<comment type="similarity">
    <text evidence="11">Belongs to the RING-type zinc finger family. ATL subfamily.</text>
</comment>
<sequence>MFQPSSSIERQNQMRSIPELKPAAAATQYVIHLSPPTSSPTTTTSTCEAHACRWQPYSNSRDFEANATIVLIVLLCSLVCALALNATIRCFLRGGRSHPPPDSSLPQNEQQQHHQRKTSMQKDAVEDPLVAAPTVVFSVGMNLAGAEAECAICLSEFVEGEGIRVLVRCKHGFHGQCIEEWLSSRSSCPTCRSSCLPSPPSSREDTEPCQRSSIQQNLPTASAATATLS</sequence>
<gene>
    <name evidence="16" type="ORF">I3842_12G072300</name>
</gene>
<dbReference type="EMBL" id="CM031836">
    <property type="protein sequence ID" value="KAG6684650.1"/>
    <property type="molecule type" value="Genomic_DNA"/>
</dbReference>
<dbReference type="SMART" id="SM00184">
    <property type="entry name" value="RING"/>
    <property type="match status" value="1"/>
</dbReference>
<evidence type="ECO:0000256" key="2">
    <source>
        <dbReference type="ARBA" id="ARBA00004167"/>
    </source>
</evidence>
<dbReference type="InterPro" id="IPR044602">
    <property type="entry name" value="ATL10/ATL72-79-like"/>
</dbReference>
<evidence type="ECO:0000256" key="12">
    <source>
        <dbReference type="PROSITE-ProRule" id="PRU00175"/>
    </source>
</evidence>
<evidence type="ECO:0000256" key="7">
    <source>
        <dbReference type="ARBA" id="ARBA00022786"/>
    </source>
</evidence>
<dbReference type="CDD" id="cd16461">
    <property type="entry name" value="RING-H2_EL5-like"/>
    <property type="match status" value="1"/>
</dbReference>
<feature type="region of interest" description="Disordered" evidence="13">
    <location>
        <begin position="99"/>
        <end position="123"/>
    </location>
</feature>
<dbReference type="PROSITE" id="PS50089">
    <property type="entry name" value="ZF_RING_2"/>
    <property type="match status" value="1"/>
</dbReference>
<dbReference type="GO" id="GO:0061630">
    <property type="term" value="F:ubiquitin protein ligase activity"/>
    <property type="evidence" value="ECO:0007669"/>
    <property type="project" value="UniProtKB-EC"/>
</dbReference>
<keyword evidence="8" id="KW-0862">Zinc</keyword>
<protein>
    <recommendedName>
        <fullName evidence="3">RING-type E3 ubiquitin transferase</fullName>
        <ecNumber evidence="3">2.3.2.27</ecNumber>
    </recommendedName>
</protein>
<evidence type="ECO:0000313" key="17">
    <source>
        <dbReference type="Proteomes" id="UP000811246"/>
    </source>
</evidence>
<evidence type="ECO:0000256" key="8">
    <source>
        <dbReference type="ARBA" id="ARBA00022833"/>
    </source>
</evidence>
<evidence type="ECO:0000256" key="5">
    <source>
        <dbReference type="ARBA" id="ARBA00022692"/>
    </source>
</evidence>
<feature type="region of interest" description="Disordered" evidence="13">
    <location>
        <begin position="197"/>
        <end position="229"/>
    </location>
</feature>
<evidence type="ECO:0000256" key="9">
    <source>
        <dbReference type="ARBA" id="ARBA00022989"/>
    </source>
</evidence>
<comment type="subcellular location">
    <subcellularLocation>
        <location evidence="2">Membrane</location>
        <topology evidence="2">Single-pass membrane protein</topology>
    </subcellularLocation>
</comment>
<dbReference type="PANTHER" id="PTHR46905:SF1">
    <property type="entry name" value="RING-TYPE E3 UBIQUITIN TRANSFERASE"/>
    <property type="match status" value="1"/>
</dbReference>
<dbReference type="Proteomes" id="UP000811246">
    <property type="component" value="Chromosome 12"/>
</dbReference>
<feature type="transmembrane region" description="Helical" evidence="14">
    <location>
        <begin position="67"/>
        <end position="88"/>
    </location>
</feature>
<reference evidence="16" key="1">
    <citation type="submission" date="2021-01" db="EMBL/GenBank/DDBJ databases">
        <authorList>
            <person name="Lovell J.T."/>
            <person name="Bentley N."/>
            <person name="Bhattarai G."/>
            <person name="Jenkins J.W."/>
            <person name="Sreedasyam A."/>
            <person name="Alarcon Y."/>
            <person name="Bock C."/>
            <person name="Boston L."/>
            <person name="Carlson J."/>
            <person name="Cervantes K."/>
            <person name="Clermont K."/>
            <person name="Krom N."/>
            <person name="Kubenka K."/>
            <person name="Mamidi S."/>
            <person name="Mattison C."/>
            <person name="Monteros M."/>
            <person name="Pisani C."/>
            <person name="Plott C."/>
            <person name="Rajasekar S."/>
            <person name="Rhein H.S."/>
            <person name="Rohla C."/>
            <person name="Song M."/>
            <person name="Hilaire R.S."/>
            <person name="Shu S."/>
            <person name="Wells L."/>
            <person name="Wang X."/>
            <person name="Webber J."/>
            <person name="Heerema R.J."/>
            <person name="Klein P."/>
            <person name="Conner P."/>
            <person name="Grauke L."/>
            <person name="Grimwood J."/>
            <person name="Schmutz J."/>
            <person name="Randall J.J."/>
        </authorList>
    </citation>
    <scope>NUCLEOTIDE SEQUENCE</scope>
    <source>
        <tissue evidence="16">Leaf</tissue>
    </source>
</reference>
<keyword evidence="5 14" id="KW-0812">Transmembrane</keyword>
<feature type="domain" description="RING-type" evidence="15">
    <location>
        <begin position="150"/>
        <end position="192"/>
    </location>
</feature>
<evidence type="ECO:0000256" key="14">
    <source>
        <dbReference type="SAM" id="Phobius"/>
    </source>
</evidence>
<dbReference type="PANTHER" id="PTHR46905">
    <property type="entry name" value="RING-H2 FINGER PROTEIN ATL78"/>
    <property type="match status" value="1"/>
</dbReference>
<name>A0A922IVI4_CARIL</name>
<evidence type="ECO:0000256" key="13">
    <source>
        <dbReference type="SAM" id="MobiDB-lite"/>
    </source>
</evidence>
<dbReference type="GO" id="GO:0008270">
    <property type="term" value="F:zinc ion binding"/>
    <property type="evidence" value="ECO:0007669"/>
    <property type="project" value="UniProtKB-KW"/>
</dbReference>
<feature type="compositionally biased region" description="Low complexity" evidence="13">
    <location>
        <begin position="220"/>
        <end position="229"/>
    </location>
</feature>
<accession>A0A922IVI4</accession>
<keyword evidence="4" id="KW-0808">Transferase</keyword>
<keyword evidence="12" id="KW-0863">Zinc-finger</keyword>
<keyword evidence="10 14" id="KW-0472">Membrane</keyword>
<keyword evidence="6" id="KW-0479">Metal-binding</keyword>
<keyword evidence="7" id="KW-0833">Ubl conjugation pathway</keyword>
<comment type="caution">
    <text evidence="16">The sequence shown here is derived from an EMBL/GenBank/DDBJ whole genome shotgun (WGS) entry which is preliminary data.</text>
</comment>
<evidence type="ECO:0000256" key="6">
    <source>
        <dbReference type="ARBA" id="ARBA00022723"/>
    </source>
</evidence>
<proteinExistence type="inferred from homology"/>
<keyword evidence="9 14" id="KW-1133">Transmembrane helix</keyword>
<evidence type="ECO:0000256" key="11">
    <source>
        <dbReference type="ARBA" id="ARBA00024209"/>
    </source>
</evidence>
<comment type="catalytic activity">
    <reaction evidence="1">
        <text>S-ubiquitinyl-[E2 ubiquitin-conjugating enzyme]-L-cysteine + [acceptor protein]-L-lysine = [E2 ubiquitin-conjugating enzyme]-L-cysteine + N(6)-ubiquitinyl-[acceptor protein]-L-lysine.</text>
        <dbReference type="EC" id="2.3.2.27"/>
    </reaction>
</comment>
<dbReference type="GO" id="GO:0016567">
    <property type="term" value="P:protein ubiquitination"/>
    <property type="evidence" value="ECO:0007669"/>
    <property type="project" value="InterPro"/>
</dbReference>